<gene>
    <name evidence="4" type="ORF">ASIM_LOCUS16637</name>
</gene>
<keyword evidence="5" id="KW-1185">Reference proteome</keyword>
<dbReference type="PANTHER" id="PTHR13213:SF2">
    <property type="entry name" value="MYB-BINDING PROTEIN 1A"/>
    <property type="match status" value="1"/>
</dbReference>
<evidence type="ECO:0000256" key="1">
    <source>
        <dbReference type="ARBA" id="ARBA00004123"/>
    </source>
</evidence>
<dbReference type="GO" id="GO:0043565">
    <property type="term" value="F:sequence-specific DNA binding"/>
    <property type="evidence" value="ECO:0007669"/>
    <property type="project" value="TreeGrafter"/>
</dbReference>
<evidence type="ECO:0000313" key="4">
    <source>
        <dbReference type="EMBL" id="VDK58319.1"/>
    </source>
</evidence>
<keyword evidence="2" id="KW-0539">Nucleus</keyword>
<dbReference type="AlphaFoldDB" id="A0A0M3K8D9"/>
<comment type="subcellular location">
    <subcellularLocation>
        <location evidence="1">Nucleus</location>
    </subcellularLocation>
</comment>
<feature type="region of interest" description="Disordered" evidence="3">
    <location>
        <begin position="500"/>
        <end position="535"/>
    </location>
</feature>
<reference evidence="4 5" key="2">
    <citation type="submission" date="2018-11" db="EMBL/GenBank/DDBJ databases">
        <authorList>
            <consortium name="Pathogen Informatics"/>
        </authorList>
    </citation>
    <scope>NUCLEOTIDE SEQUENCE [LARGE SCALE GENOMIC DNA]</scope>
</reference>
<dbReference type="EMBL" id="UYRR01033268">
    <property type="protein sequence ID" value="VDK58319.1"/>
    <property type="molecule type" value="Genomic_DNA"/>
</dbReference>
<evidence type="ECO:0000256" key="2">
    <source>
        <dbReference type="ARBA" id="ARBA00023242"/>
    </source>
</evidence>
<name>A0A0M3K8D9_ANISI</name>
<evidence type="ECO:0000313" key="6">
    <source>
        <dbReference type="WBParaSite" id="ASIM_0001723001-mRNA-1"/>
    </source>
</evidence>
<evidence type="ECO:0000313" key="5">
    <source>
        <dbReference type="Proteomes" id="UP000267096"/>
    </source>
</evidence>
<feature type="region of interest" description="Disordered" evidence="3">
    <location>
        <begin position="549"/>
        <end position="590"/>
    </location>
</feature>
<dbReference type="Pfam" id="PF04931">
    <property type="entry name" value="DNA_pol_phi"/>
    <property type="match status" value="2"/>
</dbReference>
<accession>A0A0M3K8D9</accession>
<dbReference type="Proteomes" id="UP000267096">
    <property type="component" value="Unassembled WGS sequence"/>
</dbReference>
<dbReference type="GO" id="GO:0003714">
    <property type="term" value="F:transcription corepressor activity"/>
    <property type="evidence" value="ECO:0007669"/>
    <property type="project" value="TreeGrafter"/>
</dbReference>
<feature type="compositionally biased region" description="Acidic residues" evidence="3">
    <location>
        <begin position="505"/>
        <end position="532"/>
    </location>
</feature>
<dbReference type="OrthoDB" id="342531at2759"/>
<organism evidence="6">
    <name type="scientific">Anisakis simplex</name>
    <name type="common">Herring worm</name>
    <dbReference type="NCBI Taxonomy" id="6269"/>
    <lineage>
        <taxon>Eukaryota</taxon>
        <taxon>Metazoa</taxon>
        <taxon>Ecdysozoa</taxon>
        <taxon>Nematoda</taxon>
        <taxon>Chromadorea</taxon>
        <taxon>Rhabditida</taxon>
        <taxon>Spirurina</taxon>
        <taxon>Ascaridomorpha</taxon>
        <taxon>Ascaridoidea</taxon>
        <taxon>Anisakidae</taxon>
        <taxon>Anisakis</taxon>
        <taxon>Anisakis simplex complex</taxon>
    </lineage>
</organism>
<protein>
    <submittedName>
        <fullName evidence="6">DUF2428 domain-containing protein</fullName>
    </submittedName>
</protein>
<sequence>MRPSEDVLSSFYDLADLDANKRYSAVIKIVEAVCYNSFLFNFLLKLTVNSNACECKSNGDYCMERLIGGLASPRAAARLGYTTALVHTLTKFSDDWPAKSLFDLAESKLDISKVEGSSPAALGRHLLYSAMITSQCYAEVCVELFERELAIFDKYHYFGMAIAQSLAGLSRQLDEKTFMKKIVPLIKGRVCVECDSFMSEWLLFILLIRDKFKDALKRNVKFFRSDGKLSIEKQNYEDFVNILKRTEGCAENTLARELLSAARDSGIFDAVYTDIVEKWLMNGDMYKVFQRCFGFVDELLSEDSTLKPNEFVVIFSSNLIAQFRSVRKSREYRFYAQIVEAILEKLAKSLSSGQWKRSELISLLNTIDSTDGGNFDECFHAKSRITEKLITQLDAKGVEIVVDKALNHGGWYVRRVAGVFGQWPDDIKEKVLVKLAKHETRSEEVHTTLCKCIDSMFSINVRAGRSVKMAFSEEDEKLLRDLLSAICVKKIKMPKSENRFTIQLPDDEMMVGEKDEQEDEDDEGMQVDDEDQQNGIVSERVYFRYQIATLDDGQNEEHDDTEDSEAKESGSDTDISEDEDIEDEQEEVDEEFKNKLKAALGDAAVPSDVDEDDDDKVSIDSTVSDETMFRLDEGLAAVFRERMKGARKASASTLEQIHQFRMKCFDLLLIVVSHENSAQFTSQFIIPLLQITRESLQRKNGDVMFNRASNLIEIIVKYKKGDVSEKKGAKLLKKMVAVSSQIVNPVLKIKLLFLESIS</sequence>
<dbReference type="InterPro" id="IPR007015">
    <property type="entry name" value="DNA_pol_V/MYBBP1A"/>
</dbReference>
<dbReference type="PANTHER" id="PTHR13213">
    <property type="entry name" value="MYB-BINDING PROTEIN 1A FAMILY MEMBER"/>
    <property type="match status" value="1"/>
</dbReference>
<reference evidence="6" key="1">
    <citation type="submission" date="2017-02" db="UniProtKB">
        <authorList>
            <consortium name="WormBaseParasite"/>
        </authorList>
    </citation>
    <scope>IDENTIFICATION</scope>
</reference>
<feature type="compositionally biased region" description="Acidic residues" evidence="3">
    <location>
        <begin position="574"/>
        <end position="590"/>
    </location>
</feature>
<dbReference type="GO" id="GO:0003723">
    <property type="term" value="F:RNA binding"/>
    <property type="evidence" value="ECO:0007669"/>
    <property type="project" value="TreeGrafter"/>
</dbReference>
<dbReference type="GO" id="GO:0005730">
    <property type="term" value="C:nucleolus"/>
    <property type="evidence" value="ECO:0007669"/>
    <property type="project" value="InterPro"/>
</dbReference>
<evidence type="ECO:0000256" key="3">
    <source>
        <dbReference type="SAM" id="MobiDB-lite"/>
    </source>
</evidence>
<dbReference type="WBParaSite" id="ASIM_0001723001-mRNA-1">
    <property type="protein sequence ID" value="ASIM_0001723001-mRNA-1"/>
    <property type="gene ID" value="ASIM_0001723001"/>
</dbReference>
<proteinExistence type="predicted"/>
<feature type="compositionally biased region" description="Acidic residues" evidence="3">
    <location>
        <begin position="553"/>
        <end position="563"/>
    </location>
</feature>